<dbReference type="InterPro" id="IPR011761">
    <property type="entry name" value="ATP-grasp"/>
</dbReference>
<comment type="catalytic activity">
    <reaction evidence="5 6">
        <text>5-amino-1-(5-phospho-beta-D-ribosyl)imidazole + hydrogencarbonate + ATP = 5-carboxyamino-1-(5-phospho-D-ribosyl)imidazole + ADP + phosphate + 2 H(+)</text>
        <dbReference type="Rhea" id="RHEA:19317"/>
        <dbReference type="ChEBI" id="CHEBI:15378"/>
        <dbReference type="ChEBI" id="CHEBI:17544"/>
        <dbReference type="ChEBI" id="CHEBI:30616"/>
        <dbReference type="ChEBI" id="CHEBI:43474"/>
        <dbReference type="ChEBI" id="CHEBI:58730"/>
        <dbReference type="ChEBI" id="CHEBI:137981"/>
        <dbReference type="ChEBI" id="CHEBI:456216"/>
        <dbReference type="EC" id="6.3.4.18"/>
    </reaction>
</comment>
<dbReference type="PANTHER" id="PTHR11609">
    <property type="entry name" value="PURINE BIOSYNTHESIS PROTEIN 6/7, PUR6/7"/>
    <property type="match status" value="1"/>
</dbReference>
<comment type="function">
    <text evidence="5">Catalyzes the ATP-dependent conversion of 5-aminoimidazole ribonucleotide (AIR) and HCO(3)(-) to N5-carboxyaminoimidazole ribonucleotide (N5-CAIR).</text>
</comment>
<dbReference type="Gene3D" id="3.40.50.20">
    <property type="match status" value="1"/>
</dbReference>
<dbReference type="RefSeq" id="WP_215617359.1">
    <property type="nucleotide sequence ID" value="NZ_JADOER010000004.1"/>
</dbReference>
<dbReference type="InterPro" id="IPR011054">
    <property type="entry name" value="Rudment_hybrid_motif"/>
</dbReference>
<dbReference type="SUPFAM" id="SSF56059">
    <property type="entry name" value="Glutathione synthetase ATP-binding domain-like"/>
    <property type="match status" value="1"/>
</dbReference>
<dbReference type="NCBIfam" id="NF004679">
    <property type="entry name" value="PRK06019.1-5"/>
    <property type="match status" value="1"/>
</dbReference>
<dbReference type="Pfam" id="PF22660">
    <property type="entry name" value="RS_preATP-grasp-like"/>
    <property type="match status" value="1"/>
</dbReference>
<dbReference type="InterPro" id="IPR005875">
    <property type="entry name" value="PurK"/>
</dbReference>
<keyword evidence="2 5" id="KW-0547">Nucleotide-binding</keyword>
<gene>
    <name evidence="5 6" type="primary">purK</name>
    <name evidence="8" type="ORF">IXB28_04615</name>
</gene>
<comment type="similarity">
    <text evidence="5 6">Belongs to the PurK/PurT family.</text>
</comment>
<evidence type="ECO:0000259" key="7">
    <source>
        <dbReference type="PROSITE" id="PS50975"/>
    </source>
</evidence>
<dbReference type="PROSITE" id="PS50975">
    <property type="entry name" value="ATP_GRASP"/>
    <property type="match status" value="1"/>
</dbReference>
<dbReference type="Proteomes" id="UP001196661">
    <property type="component" value="Unassembled WGS sequence"/>
</dbReference>
<keyword evidence="1 5" id="KW-0436">Ligase</keyword>
<proteinExistence type="inferred from homology"/>
<dbReference type="HAMAP" id="MF_01928">
    <property type="entry name" value="PurK"/>
    <property type="match status" value="1"/>
</dbReference>
<feature type="binding site" evidence="5">
    <location>
        <position position="191"/>
    </location>
    <ligand>
        <name>ATP</name>
        <dbReference type="ChEBI" id="CHEBI:30616"/>
    </ligand>
</feature>
<dbReference type="Pfam" id="PF17769">
    <property type="entry name" value="PurK_C"/>
    <property type="match status" value="1"/>
</dbReference>
<sequence length="389" mass="42627">MGQTAQNIGIIGGGQLAWMMGPAAKKLGLRLIIQTPHPSDPAVAIADGLELGAVADATITAALAKQCNVISFENEFIDLPALQKLAQQGTGFYPQLRCLAPLLDKYDQRRYCQQLGLPSPRFTTLESEADLGQLDKRAASIGFPIALKTRRHGYDGQGTFILKSLEQVKTTWAQLTYQPVLLEAFVPFERELAVMVARSQDGKVAVYPVVESQQINQVCRRVIAPAAVGEAVVQQVNHIATQLVTKLDVVGIFGIELFLTADGQVLINEIAPRTHNSGHYTLDACFTSQFEQQLRAVSGLPLGSADMKCAQAVMINLLGFETATSDYQEHQNSLAALANAHLYWYGKQESRPGRKLGHITLTLDRIHSRDELNQLINQVESHWYPADNA</sequence>
<evidence type="ECO:0000313" key="9">
    <source>
        <dbReference type="Proteomes" id="UP001196661"/>
    </source>
</evidence>
<comment type="caution">
    <text evidence="8">The sequence shown here is derived from an EMBL/GenBank/DDBJ whole genome shotgun (WGS) entry which is preliminary data.</text>
</comment>
<evidence type="ECO:0000256" key="1">
    <source>
        <dbReference type="ARBA" id="ARBA00022598"/>
    </source>
</evidence>
<dbReference type="InterPro" id="IPR003135">
    <property type="entry name" value="ATP-grasp_carboxylate-amine"/>
</dbReference>
<keyword evidence="9" id="KW-1185">Reference proteome</keyword>
<dbReference type="InterPro" id="IPR040686">
    <property type="entry name" value="PurK_C"/>
</dbReference>
<dbReference type="SUPFAM" id="SSF51246">
    <property type="entry name" value="Rudiment single hybrid motif"/>
    <property type="match status" value="1"/>
</dbReference>
<name>A0ABS5Y0X5_9CYAN</name>
<evidence type="ECO:0000256" key="2">
    <source>
        <dbReference type="ARBA" id="ARBA00022741"/>
    </source>
</evidence>
<dbReference type="InterPro" id="IPR054350">
    <property type="entry name" value="PurT/PurK_preATP-grasp"/>
</dbReference>
<feature type="binding site" evidence="5">
    <location>
        <position position="148"/>
    </location>
    <ligand>
        <name>ATP</name>
        <dbReference type="ChEBI" id="CHEBI:30616"/>
    </ligand>
</feature>
<dbReference type="InterPro" id="IPR013815">
    <property type="entry name" value="ATP_grasp_subdomain_1"/>
</dbReference>
<comment type="subunit">
    <text evidence="5 6">Homodimer.</text>
</comment>
<reference evidence="8 9" key="1">
    <citation type="journal article" date="2021" name="Mar. Drugs">
        <title>Genome Reduction and Secondary Metabolism of the Marine Sponge-Associated Cyanobacterium Leptothoe.</title>
        <authorList>
            <person name="Konstantinou D."/>
            <person name="Popin R.V."/>
            <person name="Fewer D.P."/>
            <person name="Sivonen K."/>
            <person name="Gkelis S."/>
        </authorList>
    </citation>
    <scope>NUCLEOTIDE SEQUENCE [LARGE SCALE GENOMIC DNA]</scope>
    <source>
        <strain evidence="8 9">TAU-MAC 1615</strain>
    </source>
</reference>
<feature type="binding site" evidence="5">
    <location>
        <begin position="268"/>
        <end position="269"/>
    </location>
    <ligand>
        <name>ATP</name>
        <dbReference type="ChEBI" id="CHEBI:30616"/>
    </ligand>
</feature>
<dbReference type="GO" id="GO:0034028">
    <property type="term" value="F:5-(carboxyamino)imidazole ribonucleotide synthase activity"/>
    <property type="evidence" value="ECO:0007669"/>
    <property type="project" value="UniProtKB-EC"/>
</dbReference>
<evidence type="ECO:0000256" key="3">
    <source>
        <dbReference type="ARBA" id="ARBA00022755"/>
    </source>
</evidence>
<dbReference type="NCBIfam" id="TIGR01161">
    <property type="entry name" value="purK"/>
    <property type="match status" value="1"/>
</dbReference>
<feature type="binding site" evidence="5">
    <location>
        <position position="105"/>
    </location>
    <ligand>
        <name>ATP</name>
        <dbReference type="ChEBI" id="CHEBI:30616"/>
    </ligand>
</feature>
<protein>
    <recommendedName>
        <fullName evidence="5 6">N5-carboxyaminoimidazole ribonucleotide synthase</fullName>
        <shortName evidence="5 6">N5-CAIR synthase</shortName>
        <ecNumber evidence="5 6">6.3.4.18</ecNumber>
    </recommendedName>
    <alternativeName>
        <fullName evidence="5 6">5-(carboxyamino)imidazole ribonucleotide synthetase</fullName>
    </alternativeName>
</protein>
<dbReference type="EC" id="6.3.4.18" evidence="5 6"/>
<comment type="pathway">
    <text evidence="5 6">Purine metabolism; IMP biosynthesis via de novo pathway; 5-amino-1-(5-phospho-D-ribosyl)imidazole-4-carboxylate from 5-amino-1-(5-phospho-D-ribosyl)imidazole (N5-CAIR route): step 1/2.</text>
</comment>
<evidence type="ECO:0000313" key="8">
    <source>
        <dbReference type="EMBL" id="MBT9311477.1"/>
    </source>
</evidence>
<comment type="caution">
    <text evidence="5">Lacks conserved residue(s) required for the propagation of feature annotation.</text>
</comment>
<evidence type="ECO:0000256" key="4">
    <source>
        <dbReference type="ARBA" id="ARBA00022840"/>
    </source>
</evidence>
<dbReference type="Pfam" id="PF02222">
    <property type="entry name" value="ATP-grasp"/>
    <property type="match status" value="1"/>
</dbReference>
<evidence type="ECO:0000256" key="6">
    <source>
        <dbReference type="RuleBase" id="RU361200"/>
    </source>
</evidence>
<keyword evidence="3 5" id="KW-0658">Purine biosynthesis</keyword>
<dbReference type="EMBL" id="JADOER010000004">
    <property type="protein sequence ID" value="MBT9311477.1"/>
    <property type="molecule type" value="Genomic_DNA"/>
</dbReference>
<keyword evidence="4 5" id="KW-0067">ATP-binding</keyword>
<dbReference type="InterPro" id="IPR016185">
    <property type="entry name" value="PreATP-grasp_dom_sf"/>
</dbReference>
<dbReference type="SUPFAM" id="SSF52440">
    <property type="entry name" value="PreATP-grasp domain"/>
    <property type="match status" value="1"/>
</dbReference>
<feature type="binding site" evidence="5">
    <location>
        <begin position="183"/>
        <end position="186"/>
    </location>
    <ligand>
        <name>ATP</name>
        <dbReference type="ChEBI" id="CHEBI:30616"/>
    </ligand>
</feature>
<evidence type="ECO:0000256" key="5">
    <source>
        <dbReference type="HAMAP-Rule" id="MF_01928"/>
    </source>
</evidence>
<dbReference type="Gene3D" id="3.30.1490.20">
    <property type="entry name" value="ATP-grasp fold, A domain"/>
    <property type="match status" value="1"/>
</dbReference>
<organism evidence="8 9">
    <name type="scientific">Leptothoe kymatousa TAU-MAC 1615</name>
    <dbReference type="NCBI Taxonomy" id="2364775"/>
    <lineage>
        <taxon>Bacteria</taxon>
        <taxon>Bacillati</taxon>
        <taxon>Cyanobacteriota</taxon>
        <taxon>Cyanophyceae</taxon>
        <taxon>Nodosilineales</taxon>
        <taxon>Cymatolegaceae</taxon>
        <taxon>Leptothoe</taxon>
        <taxon>Leptothoe kymatousa</taxon>
    </lineage>
</organism>
<dbReference type="Gene3D" id="3.30.470.20">
    <property type="entry name" value="ATP-grasp fold, B domain"/>
    <property type="match status" value="1"/>
</dbReference>
<dbReference type="PANTHER" id="PTHR11609:SF5">
    <property type="entry name" value="PHOSPHORIBOSYLAMINOIMIDAZOLE CARBOXYLASE"/>
    <property type="match status" value="1"/>
</dbReference>
<feature type="domain" description="ATP-grasp" evidence="7">
    <location>
        <begin position="109"/>
        <end position="298"/>
    </location>
</feature>
<accession>A0ABS5Y0X5</accession>
<comment type="function">
    <text evidence="6">Catalyzes the ATP-dependent conversion of 5-aminoimidazole ribonucleotide (AIR) and HCO(3)- to N5-carboxyaminoimidazole ribonucleotide (N5-CAIR).</text>
</comment>